<dbReference type="HOGENOM" id="CLU_023845_4_1_10"/>
<dbReference type="CDD" id="cd04186">
    <property type="entry name" value="GT_2_like_c"/>
    <property type="match status" value="1"/>
</dbReference>
<keyword evidence="2" id="KW-0328">Glycosyltransferase</keyword>
<proteinExistence type="inferred from homology"/>
<evidence type="ECO:0000313" key="5">
    <source>
        <dbReference type="EMBL" id="EIY25218.1"/>
    </source>
</evidence>
<organism evidence="5 6">
    <name type="scientific">Bacteroides cellulosilyticus CL02T12C19</name>
    <dbReference type="NCBI Taxonomy" id="997874"/>
    <lineage>
        <taxon>Bacteria</taxon>
        <taxon>Pseudomonadati</taxon>
        <taxon>Bacteroidota</taxon>
        <taxon>Bacteroidia</taxon>
        <taxon>Bacteroidales</taxon>
        <taxon>Bacteroidaceae</taxon>
        <taxon>Bacteroides</taxon>
    </lineage>
</organism>
<protein>
    <recommendedName>
        <fullName evidence="4">Glycosyltransferase 2-like domain-containing protein</fullName>
    </recommendedName>
</protein>
<evidence type="ECO:0000313" key="6">
    <source>
        <dbReference type="Proteomes" id="UP000003741"/>
    </source>
</evidence>
<dbReference type="SUPFAM" id="SSF53448">
    <property type="entry name" value="Nucleotide-diphospho-sugar transferases"/>
    <property type="match status" value="1"/>
</dbReference>
<dbReference type="InterPro" id="IPR001173">
    <property type="entry name" value="Glyco_trans_2-like"/>
</dbReference>
<evidence type="ECO:0000256" key="2">
    <source>
        <dbReference type="ARBA" id="ARBA00022676"/>
    </source>
</evidence>
<dbReference type="InterPro" id="IPR029044">
    <property type="entry name" value="Nucleotide-diphossugar_trans"/>
</dbReference>
<name>I9Q8E8_9BACE</name>
<dbReference type="PANTHER" id="PTHR43179:SF12">
    <property type="entry name" value="GALACTOFURANOSYLTRANSFERASE GLFT2"/>
    <property type="match status" value="1"/>
</dbReference>
<comment type="similarity">
    <text evidence="1">Belongs to the glycosyltransferase 2 family.</text>
</comment>
<dbReference type="Pfam" id="PF00535">
    <property type="entry name" value="Glycos_transf_2"/>
    <property type="match status" value="1"/>
</dbReference>
<dbReference type="PATRIC" id="fig|997874.3.peg.4725"/>
<keyword evidence="6" id="KW-1185">Reference proteome</keyword>
<dbReference type="EMBL" id="AGXG01000094">
    <property type="protein sequence ID" value="EIY25218.1"/>
    <property type="molecule type" value="Genomic_DNA"/>
</dbReference>
<dbReference type="GO" id="GO:0016757">
    <property type="term" value="F:glycosyltransferase activity"/>
    <property type="evidence" value="ECO:0007669"/>
    <property type="project" value="UniProtKB-KW"/>
</dbReference>
<dbReference type="Proteomes" id="UP000003741">
    <property type="component" value="Unassembled WGS sequence"/>
</dbReference>
<comment type="caution">
    <text evidence="5">The sequence shown here is derived from an EMBL/GenBank/DDBJ whole genome shotgun (WGS) entry which is preliminary data.</text>
</comment>
<dbReference type="OrthoDB" id="9771846at2"/>
<feature type="domain" description="Glycosyltransferase 2-like" evidence="4">
    <location>
        <begin position="3"/>
        <end position="175"/>
    </location>
</feature>
<evidence type="ECO:0000256" key="1">
    <source>
        <dbReference type="ARBA" id="ARBA00006739"/>
    </source>
</evidence>
<sequence length="294" mass="34120">MVSIITVNYNGLQDTCEMIASFKRHETYPYQMVVVDNASVRNEAEEIRIRFPEVTVVRSERNLGFAGGNNLGYAYANGDYIFYLNNDMEIREPILEKMVARLKRSDIGGVSPMMRCFYPPYDLLYYGYGRMTAITLKHTTPLYDASKEALYNQPCLTEVMHGGAMMVRRDVIERVGRMTEVYFLFYEEFDWSYKITDAGYQLWYEPAAVVYHKEGMSIGKRSPMREFYLSRGRILFARRNNRGINRCLSCLYLSVLVLGRNLLRYGMYGEWTMVRAVLSGTFRGLVDPSLQSKE</sequence>
<keyword evidence="3" id="KW-0808">Transferase</keyword>
<accession>I9Q8E8</accession>
<dbReference type="PANTHER" id="PTHR43179">
    <property type="entry name" value="RHAMNOSYLTRANSFERASE WBBL"/>
    <property type="match status" value="1"/>
</dbReference>
<dbReference type="RefSeq" id="WP_007218675.1">
    <property type="nucleotide sequence ID" value="NZ_JH724088.1"/>
</dbReference>
<evidence type="ECO:0000259" key="4">
    <source>
        <dbReference type="Pfam" id="PF00535"/>
    </source>
</evidence>
<gene>
    <name evidence="5" type="ORF">HMPREF1062_04621</name>
</gene>
<dbReference type="Gene3D" id="3.90.550.10">
    <property type="entry name" value="Spore Coat Polysaccharide Biosynthesis Protein SpsA, Chain A"/>
    <property type="match status" value="1"/>
</dbReference>
<dbReference type="AlphaFoldDB" id="I9Q8E8"/>
<reference evidence="5 6" key="1">
    <citation type="submission" date="2012-02" db="EMBL/GenBank/DDBJ databases">
        <title>The Genome Sequence of Bacteroides cellulosilyticus CL02T12C19.</title>
        <authorList>
            <consortium name="The Broad Institute Genome Sequencing Platform"/>
            <person name="Earl A."/>
            <person name="Ward D."/>
            <person name="Feldgarden M."/>
            <person name="Gevers D."/>
            <person name="Zitomersky N.L."/>
            <person name="Coyne M.J."/>
            <person name="Comstock L.E."/>
            <person name="Young S.K."/>
            <person name="Zeng Q."/>
            <person name="Gargeya S."/>
            <person name="Fitzgerald M."/>
            <person name="Haas B."/>
            <person name="Abouelleil A."/>
            <person name="Alvarado L."/>
            <person name="Arachchi H.M."/>
            <person name="Berlin A."/>
            <person name="Chapman S.B."/>
            <person name="Gearin G."/>
            <person name="Goldberg J."/>
            <person name="Griggs A."/>
            <person name="Gujja S."/>
            <person name="Hansen M."/>
            <person name="Heiman D."/>
            <person name="Howarth C."/>
            <person name="Larimer J."/>
            <person name="Lui A."/>
            <person name="MacDonald P.J.P."/>
            <person name="McCowen C."/>
            <person name="Montmayeur A."/>
            <person name="Murphy C."/>
            <person name="Neiman D."/>
            <person name="Pearson M."/>
            <person name="Priest M."/>
            <person name="Roberts A."/>
            <person name="Saif S."/>
            <person name="Shea T."/>
            <person name="Sisk P."/>
            <person name="Stolte C."/>
            <person name="Sykes S."/>
            <person name="Wortman J."/>
            <person name="Nusbaum C."/>
            <person name="Birren B."/>
        </authorList>
    </citation>
    <scope>NUCLEOTIDE SEQUENCE [LARGE SCALE GENOMIC DNA]</scope>
    <source>
        <strain evidence="5 6">CL02T12C19</strain>
    </source>
</reference>
<evidence type="ECO:0000256" key="3">
    <source>
        <dbReference type="ARBA" id="ARBA00022679"/>
    </source>
</evidence>